<feature type="transmembrane region" description="Helical" evidence="1">
    <location>
        <begin position="6"/>
        <end position="26"/>
    </location>
</feature>
<organism evidence="2">
    <name type="scientific">Habropoda radoszkowskii</name>
    <dbReference type="NCBI Taxonomy" id="597470"/>
    <lineage>
        <taxon>Eukaryota</taxon>
        <taxon>Metazoa</taxon>
        <taxon>Ecdysozoa</taxon>
        <taxon>Arthropoda</taxon>
        <taxon>Hexapoda</taxon>
        <taxon>Insecta</taxon>
        <taxon>Pterygota</taxon>
        <taxon>Neoptera</taxon>
        <taxon>Endopterygota</taxon>
        <taxon>Hymenoptera</taxon>
        <taxon>Apocrita</taxon>
        <taxon>Aculeata</taxon>
        <taxon>Apoidea</taxon>
        <taxon>Anthophila</taxon>
        <taxon>Apidae</taxon>
        <taxon>Habropoda</taxon>
    </lineage>
</organism>
<keyword evidence="1" id="KW-1133">Transmembrane helix</keyword>
<feature type="transmembrane region" description="Helical" evidence="1">
    <location>
        <begin position="141"/>
        <end position="164"/>
    </location>
</feature>
<feature type="transmembrane region" description="Helical" evidence="1">
    <location>
        <begin position="33"/>
        <end position="53"/>
    </location>
</feature>
<reference evidence="2" key="1">
    <citation type="journal article" date="2020" name="Mitochondrial DNA Part B Resour">
        <title>The complete mitogenome of Habropoda rodoszkowskii (Hymenoptera: Apidae) and phylogenetic analysis.</title>
        <authorList>
            <person name="Lu H."/>
            <person name="Huang D."/>
        </authorList>
    </citation>
    <scope>NUCLEOTIDE SEQUENCE</scope>
</reference>
<keyword evidence="1" id="KW-0472">Membrane</keyword>
<dbReference type="EMBL" id="MT436266">
    <property type="protein sequence ID" value="QOE17521.1"/>
    <property type="molecule type" value="Genomic_DNA"/>
</dbReference>
<keyword evidence="2" id="KW-0496">Mitochondrion</keyword>
<feature type="transmembrane region" description="Helical" evidence="1">
    <location>
        <begin position="59"/>
        <end position="80"/>
    </location>
</feature>
<evidence type="ECO:0000256" key="1">
    <source>
        <dbReference type="SAM" id="Phobius"/>
    </source>
</evidence>
<protein>
    <submittedName>
        <fullName evidence="2">NADH dehydrogenase subunit 6</fullName>
    </submittedName>
</protein>
<keyword evidence="1" id="KW-0812">Transmembrane</keyword>
<gene>
    <name evidence="2" type="primary">nad6</name>
</gene>
<sequence>MFKFLYFFIFFFFPFYLLIFFISLFYNSYYLSPVVNIIIFLIFSVLACSYVYMMTKNSIYPMIVLIAIVSGLMILFSYFVALDNNYLIYMVTLYLFWLPSIVVLNYLYHYNYSYVMVDDYLDVSWLDPYDSLFNVFMESNLMFYLFLMWYLFLILVICFGMCYSKKSLRKSKRK</sequence>
<geneLocation type="mitochondrion" evidence="2"/>
<name>A0A7L8EYD7_9HYME</name>
<accession>A0A7L8EYD7</accession>
<feature type="transmembrane region" description="Helical" evidence="1">
    <location>
        <begin position="87"/>
        <end position="108"/>
    </location>
</feature>
<proteinExistence type="predicted"/>
<dbReference type="AlphaFoldDB" id="A0A7L8EYD7"/>
<evidence type="ECO:0000313" key="2">
    <source>
        <dbReference type="EMBL" id="QOE17521.1"/>
    </source>
</evidence>